<feature type="transmembrane region" description="Helical" evidence="2">
    <location>
        <begin position="325"/>
        <end position="349"/>
    </location>
</feature>
<evidence type="ECO:0000313" key="5">
    <source>
        <dbReference type="Proteomes" id="UP000789595"/>
    </source>
</evidence>
<organism evidence="4 5">
    <name type="scientific">Pelagomonas calceolata</name>
    <dbReference type="NCBI Taxonomy" id="35677"/>
    <lineage>
        <taxon>Eukaryota</taxon>
        <taxon>Sar</taxon>
        <taxon>Stramenopiles</taxon>
        <taxon>Ochrophyta</taxon>
        <taxon>Pelagophyceae</taxon>
        <taxon>Pelagomonadales</taxon>
        <taxon>Pelagomonadaceae</taxon>
        <taxon>Pelagomonas</taxon>
    </lineage>
</organism>
<sequence>MMRLVLALALGASAQTTRISLTGAARQPTLTTDDVEQLLAVAQRPVTPQGLVIVERTEYQVEDPGGFVRSMLQDFFGPPPQQTMYQPRYYSDDGPSRHDFGCPCGEDVDSYCSKTDDDDAYASIFEKRLCLGDHFDQLSEQCAAHLASAPTVVEYCRGEILETCRNVQPGENRVHECLLARPTVGDACASYLATLAPPTPPKPPMLMGGLLDMVDAFFGGDAFVQQDDTMLYDEVLEVPPAPRRFDAGGFAPPPRFSRVEGPPPPRARGFGPPQPPPPMPRFDDVVDYVRERPPPPPTREVVVEVEAEEEDAALEEEEAAAAASLLVLASAAALCLASLSLAVLALGAARRRQREREELAAFKANYAPMLSENEQA</sequence>
<dbReference type="Proteomes" id="UP000789595">
    <property type="component" value="Unassembled WGS sequence"/>
</dbReference>
<keyword evidence="2" id="KW-1133">Transmembrane helix</keyword>
<accession>A0A8J2T2L6</accession>
<feature type="region of interest" description="Disordered" evidence="1">
    <location>
        <begin position="249"/>
        <end position="279"/>
    </location>
</feature>
<protein>
    <submittedName>
        <fullName evidence="4">Uncharacterized protein</fullName>
    </submittedName>
</protein>
<dbReference type="EMBL" id="CAKKNE010000006">
    <property type="protein sequence ID" value="CAH0379022.1"/>
    <property type="molecule type" value="Genomic_DNA"/>
</dbReference>
<feature type="signal peptide" evidence="3">
    <location>
        <begin position="1"/>
        <end position="16"/>
    </location>
</feature>
<feature type="chain" id="PRO_5035248970" evidence="3">
    <location>
        <begin position="17"/>
        <end position="376"/>
    </location>
</feature>
<keyword evidence="2" id="KW-0472">Membrane</keyword>
<keyword evidence="2" id="KW-0812">Transmembrane</keyword>
<comment type="caution">
    <text evidence="4">The sequence shown here is derived from an EMBL/GenBank/DDBJ whole genome shotgun (WGS) entry which is preliminary data.</text>
</comment>
<feature type="compositionally biased region" description="Pro residues" evidence="1">
    <location>
        <begin position="251"/>
        <end position="279"/>
    </location>
</feature>
<evidence type="ECO:0000256" key="1">
    <source>
        <dbReference type="SAM" id="MobiDB-lite"/>
    </source>
</evidence>
<evidence type="ECO:0000256" key="3">
    <source>
        <dbReference type="SAM" id="SignalP"/>
    </source>
</evidence>
<keyword evidence="5" id="KW-1185">Reference proteome</keyword>
<gene>
    <name evidence="4" type="ORF">PECAL_6P06250</name>
</gene>
<dbReference type="OrthoDB" id="2015434at2759"/>
<keyword evidence="3" id="KW-0732">Signal</keyword>
<reference evidence="4" key="1">
    <citation type="submission" date="2021-11" db="EMBL/GenBank/DDBJ databases">
        <authorList>
            <consortium name="Genoscope - CEA"/>
            <person name="William W."/>
        </authorList>
    </citation>
    <scope>NUCLEOTIDE SEQUENCE</scope>
</reference>
<name>A0A8J2T2L6_9STRA</name>
<evidence type="ECO:0000313" key="4">
    <source>
        <dbReference type="EMBL" id="CAH0379022.1"/>
    </source>
</evidence>
<dbReference type="AlphaFoldDB" id="A0A8J2T2L6"/>
<evidence type="ECO:0000256" key="2">
    <source>
        <dbReference type="SAM" id="Phobius"/>
    </source>
</evidence>
<proteinExistence type="predicted"/>